<dbReference type="InParanoid" id="A0A401H0S8"/>
<dbReference type="Gene3D" id="3.90.1200.10">
    <property type="match status" value="1"/>
</dbReference>
<evidence type="ECO:0000313" key="3">
    <source>
        <dbReference type="Proteomes" id="UP000287166"/>
    </source>
</evidence>
<comment type="caution">
    <text evidence="2">The sequence shown here is derived from an EMBL/GenBank/DDBJ whole genome shotgun (WGS) entry which is preliminary data.</text>
</comment>
<evidence type="ECO:0000259" key="1">
    <source>
        <dbReference type="Pfam" id="PF01636"/>
    </source>
</evidence>
<gene>
    <name evidence="2" type="ORF">SCP_1202150</name>
</gene>
<dbReference type="InterPro" id="IPR051678">
    <property type="entry name" value="AGP_Transferase"/>
</dbReference>
<dbReference type="PANTHER" id="PTHR21310">
    <property type="entry name" value="AMINOGLYCOSIDE PHOSPHOTRANSFERASE-RELATED-RELATED"/>
    <property type="match status" value="1"/>
</dbReference>
<dbReference type="STRING" id="139825.A0A401H0S8"/>
<evidence type="ECO:0000313" key="2">
    <source>
        <dbReference type="EMBL" id="GBE87989.1"/>
    </source>
</evidence>
<dbReference type="InterPro" id="IPR002575">
    <property type="entry name" value="Aminoglycoside_PTrfase"/>
</dbReference>
<feature type="domain" description="Aminoglycoside phosphotransferase" evidence="1">
    <location>
        <begin position="160"/>
        <end position="350"/>
    </location>
</feature>
<accession>A0A401H0S8</accession>
<reference evidence="2 3" key="1">
    <citation type="journal article" date="2018" name="Sci. Rep.">
        <title>Genome sequence of the cauliflower mushroom Sparassis crispa (Hanabiratake) and its association with beneficial usage.</title>
        <authorList>
            <person name="Kiyama R."/>
            <person name="Furutani Y."/>
            <person name="Kawaguchi K."/>
            <person name="Nakanishi T."/>
        </authorList>
    </citation>
    <scope>NUCLEOTIDE SEQUENCE [LARGE SCALE GENOMIC DNA]</scope>
</reference>
<dbReference type="RefSeq" id="XP_027618902.1">
    <property type="nucleotide sequence ID" value="XM_027763101.1"/>
</dbReference>
<dbReference type="AlphaFoldDB" id="A0A401H0S8"/>
<organism evidence="2 3">
    <name type="scientific">Sparassis crispa</name>
    <dbReference type="NCBI Taxonomy" id="139825"/>
    <lineage>
        <taxon>Eukaryota</taxon>
        <taxon>Fungi</taxon>
        <taxon>Dikarya</taxon>
        <taxon>Basidiomycota</taxon>
        <taxon>Agaricomycotina</taxon>
        <taxon>Agaricomycetes</taxon>
        <taxon>Polyporales</taxon>
        <taxon>Sparassidaceae</taxon>
        <taxon>Sparassis</taxon>
    </lineage>
</organism>
<dbReference type="EMBL" id="BFAD01000012">
    <property type="protein sequence ID" value="GBE87989.1"/>
    <property type="molecule type" value="Genomic_DNA"/>
</dbReference>
<dbReference type="OrthoDB" id="5404599at2759"/>
<dbReference type="InterPro" id="IPR011009">
    <property type="entry name" value="Kinase-like_dom_sf"/>
</dbReference>
<dbReference type="CDD" id="cd05120">
    <property type="entry name" value="APH_ChoK_like"/>
    <property type="match status" value="1"/>
</dbReference>
<sequence>MADLAEDPFVEANDDVLRRITEALRVDSRADLGITLHKLSQNYSRVRKVAESRAERRKLEGQVVVHSRALASPTERPSSARLAFARASDPTTVLWPFSAQICSLLGVSSYSTTSPPSFPSFPQILNCGRTIWENTARAVIQLCDGILVKVGQLERDEPVLLDFISSHAPGIPIPKPLGFMKIGKISYMFMTVIPGAPLEERWSFLSQDQKISISNQLNEMLVELRRIEFPPGTPLGSVSPRHLCVDTRISMRPSPHTLFTESEFSDFLVSRPLPNVSAMVLKWFRSLLRDDHRIVLTHGDFHPRNIMIVEEGDEVRVSGIIDWEMGGWYPEHWETIKTFNTRGCDEDCDFWDYLPDAIAGYTHELTVDFIMDHFISIW</sequence>
<proteinExistence type="predicted"/>
<dbReference type="GeneID" id="38784906"/>
<name>A0A401H0S8_9APHY</name>
<protein>
    <recommendedName>
        <fullName evidence="1">Aminoglycoside phosphotransferase domain-containing protein</fullName>
    </recommendedName>
</protein>
<dbReference type="Pfam" id="PF01636">
    <property type="entry name" value="APH"/>
    <property type="match status" value="1"/>
</dbReference>
<keyword evidence="3" id="KW-1185">Reference proteome</keyword>
<dbReference type="Proteomes" id="UP000287166">
    <property type="component" value="Unassembled WGS sequence"/>
</dbReference>
<dbReference type="PANTHER" id="PTHR21310:SF15">
    <property type="entry name" value="AMINOGLYCOSIDE PHOSPHOTRANSFERASE DOMAIN-CONTAINING PROTEIN"/>
    <property type="match status" value="1"/>
</dbReference>
<dbReference type="SUPFAM" id="SSF56112">
    <property type="entry name" value="Protein kinase-like (PK-like)"/>
    <property type="match status" value="1"/>
</dbReference>